<dbReference type="EMBL" id="FJUW01000028">
    <property type="protein sequence ID" value="CZT03296.1"/>
    <property type="molecule type" value="Genomic_DNA"/>
</dbReference>
<proteinExistence type="predicted"/>
<keyword evidence="2" id="KW-1185">Reference proteome</keyword>
<dbReference type="InParanoid" id="A0A1E1KYG6"/>
<gene>
    <name evidence="1" type="ORF">RCO7_14723</name>
</gene>
<evidence type="ECO:0000313" key="2">
    <source>
        <dbReference type="Proteomes" id="UP000178129"/>
    </source>
</evidence>
<sequence>MSPTSTGSGRMLRRTVLQYFLSPLEMGDSLVLERSGSDYWLVLRNFFGGGDSKGGSLARDKGAVFWEYESMEQLSSTWDSKD</sequence>
<dbReference type="Proteomes" id="UP000178129">
    <property type="component" value="Unassembled WGS sequence"/>
</dbReference>
<name>A0A1E1KYG6_9HELO</name>
<evidence type="ECO:0000313" key="1">
    <source>
        <dbReference type="EMBL" id="CZT03296.1"/>
    </source>
</evidence>
<accession>A0A1E1KYG6</accession>
<protein>
    <submittedName>
        <fullName evidence="1">Uncharacterized protein</fullName>
    </submittedName>
</protein>
<dbReference type="AlphaFoldDB" id="A0A1E1KYG6"/>
<reference evidence="2" key="1">
    <citation type="submission" date="2016-03" db="EMBL/GenBank/DDBJ databases">
        <authorList>
            <person name="Ploux O."/>
        </authorList>
    </citation>
    <scope>NUCLEOTIDE SEQUENCE [LARGE SCALE GENOMIC DNA]</scope>
    <source>
        <strain evidence="2">UK7</strain>
    </source>
</reference>
<comment type="caution">
    <text evidence="1">The sequence shown here is derived from an EMBL/GenBank/DDBJ whole genome shotgun (WGS) entry which is preliminary data.</text>
</comment>
<organism evidence="1 2">
    <name type="scientific">Rhynchosporium graminicola</name>
    <dbReference type="NCBI Taxonomy" id="2792576"/>
    <lineage>
        <taxon>Eukaryota</taxon>
        <taxon>Fungi</taxon>
        <taxon>Dikarya</taxon>
        <taxon>Ascomycota</taxon>
        <taxon>Pezizomycotina</taxon>
        <taxon>Leotiomycetes</taxon>
        <taxon>Helotiales</taxon>
        <taxon>Ploettnerulaceae</taxon>
        <taxon>Rhynchosporium</taxon>
    </lineage>
</organism>